<comment type="caution">
    <text evidence="2">The sequence shown here is derived from an EMBL/GenBank/DDBJ whole genome shotgun (WGS) entry which is preliminary data.</text>
</comment>
<keyword evidence="3" id="KW-1185">Reference proteome</keyword>
<evidence type="ECO:0000313" key="2">
    <source>
        <dbReference type="EMBL" id="MQL99271.1"/>
    </source>
</evidence>
<organism evidence="2 3">
    <name type="scientific">Colocasia esculenta</name>
    <name type="common">Wild taro</name>
    <name type="synonym">Arum esculentum</name>
    <dbReference type="NCBI Taxonomy" id="4460"/>
    <lineage>
        <taxon>Eukaryota</taxon>
        <taxon>Viridiplantae</taxon>
        <taxon>Streptophyta</taxon>
        <taxon>Embryophyta</taxon>
        <taxon>Tracheophyta</taxon>
        <taxon>Spermatophyta</taxon>
        <taxon>Magnoliopsida</taxon>
        <taxon>Liliopsida</taxon>
        <taxon>Araceae</taxon>
        <taxon>Aroideae</taxon>
        <taxon>Colocasieae</taxon>
        <taxon>Colocasia</taxon>
    </lineage>
</organism>
<feature type="compositionally biased region" description="Basic and acidic residues" evidence="1">
    <location>
        <begin position="592"/>
        <end position="601"/>
    </location>
</feature>
<evidence type="ECO:0000256" key="1">
    <source>
        <dbReference type="SAM" id="MobiDB-lite"/>
    </source>
</evidence>
<feature type="compositionally biased region" description="Basic and acidic residues" evidence="1">
    <location>
        <begin position="224"/>
        <end position="243"/>
    </location>
</feature>
<dbReference type="Proteomes" id="UP000652761">
    <property type="component" value="Unassembled WGS sequence"/>
</dbReference>
<feature type="compositionally biased region" description="Low complexity" evidence="1">
    <location>
        <begin position="537"/>
        <end position="549"/>
    </location>
</feature>
<dbReference type="PANTHER" id="PTHR31286">
    <property type="entry name" value="GLYCINE-RICH CELL WALL STRUCTURAL PROTEIN 1.8-LIKE"/>
    <property type="match status" value="1"/>
</dbReference>
<gene>
    <name evidence="2" type="ORF">Taro_031983</name>
</gene>
<feature type="compositionally biased region" description="Basic residues" evidence="1">
    <location>
        <begin position="550"/>
        <end position="559"/>
    </location>
</feature>
<proteinExistence type="predicted"/>
<evidence type="ECO:0000313" key="3">
    <source>
        <dbReference type="Proteomes" id="UP000652761"/>
    </source>
</evidence>
<reference evidence="2" key="1">
    <citation type="submission" date="2017-07" db="EMBL/GenBank/DDBJ databases">
        <title>Taro Niue Genome Assembly and Annotation.</title>
        <authorList>
            <person name="Atibalentja N."/>
            <person name="Keating K."/>
            <person name="Fields C.J."/>
        </authorList>
    </citation>
    <scope>NUCLEOTIDE SEQUENCE</scope>
    <source>
        <strain evidence="2">Niue_2</strain>
        <tissue evidence="2">Leaf</tissue>
    </source>
</reference>
<dbReference type="AlphaFoldDB" id="A0A843VQA1"/>
<feature type="non-terminal residue" evidence="2">
    <location>
        <position position="601"/>
    </location>
</feature>
<evidence type="ECO:0008006" key="4">
    <source>
        <dbReference type="Google" id="ProtNLM"/>
    </source>
</evidence>
<dbReference type="InterPro" id="IPR040256">
    <property type="entry name" value="At4g02000-like"/>
</dbReference>
<protein>
    <recommendedName>
        <fullName evidence="4">DUF4283 domain-containing protein</fullName>
    </recommendedName>
</protein>
<dbReference type="EMBL" id="NMUH01002321">
    <property type="protein sequence ID" value="MQL99271.1"/>
    <property type="molecule type" value="Genomic_DNA"/>
</dbReference>
<dbReference type="PANTHER" id="PTHR31286:SF180">
    <property type="entry name" value="OS10G0362600 PROTEIN"/>
    <property type="match status" value="1"/>
</dbReference>
<feature type="region of interest" description="Disordered" evidence="1">
    <location>
        <begin position="531"/>
        <end position="601"/>
    </location>
</feature>
<name>A0A843VQA1_COLES</name>
<accession>A0A843VQA1</accession>
<feature type="region of interest" description="Disordered" evidence="1">
    <location>
        <begin position="222"/>
        <end position="267"/>
    </location>
</feature>
<sequence length="601" mass="63118">ISRERSSGFSVTVAMVSQGGGPAPPSSASPSFPNHLSSLPTKSYARVLADAPLFAPVSIAVHQPAFTDLGEPALWIIHLLIRCSSEDDYLRLLLREQLLVKGFLFKFLKWTIDFECGKEPPIAPVWVELPALKPNLFHETCISSVAGNIGRVLQVALRTSQLTNATAAYACVELDLLKDKPSRIWIGMGSTGFWQKIVYQHVPEYCTSCCLMGHVISNCNRTSSSKDDPLRKSSTPLEKDHPNRQRWTPKKKPLRESGSSANTDVPAATGEACNAVAPSAINPAMPSVAAAPASNPAAVLPAVCGNLAVDGATNPDLAGALPLRSPEISRGFPPAGGAAESPPRFTGGLPCFEGAMQLASQEPAMDDLPSPIPRFAAVEEGSLAGDVRLRAIAAPPRFAEVTLLLPPPLAPEESPVPRAASLKAKVDGEVDLAGVPAGITATSLPVTDGPLPVLVSDEAHGPSQGPSMVAHAIASTSEAVCNNNGLKVQEGVQLENMSSRLIDVADPVTVQVNTPLTFAQVVRQSTATQGNATIGVSSNSPSSGSSSGRRISRPSRKGGVRICLPSTRERSPSPLRPPDVINTPLQSPTLDMRADEGFGCC</sequence>
<dbReference type="OrthoDB" id="1302764at2759"/>